<reference evidence="3" key="1">
    <citation type="journal article" date="2019" name="Int. J. Syst. Evol. Microbiol.">
        <title>The Global Catalogue of Microorganisms (GCM) 10K type strain sequencing project: providing services to taxonomists for standard genome sequencing and annotation.</title>
        <authorList>
            <consortium name="The Broad Institute Genomics Platform"/>
            <consortium name="The Broad Institute Genome Sequencing Center for Infectious Disease"/>
            <person name="Wu L."/>
            <person name="Ma J."/>
        </authorList>
    </citation>
    <scope>NUCLEOTIDE SEQUENCE [LARGE SCALE GENOMIC DNA]</scope>
    <source>
        <strain evidence="3">JCM 17024</strain>
    </source>
</reference>
<keyword evidence="3" id="KW-1185">Reference proteome</keyword>
<name>A0ABP7N0D8_9MICO</name>
<evidence type="ECO:0000313" key="2">
    <source>
        <dbReference type="EMBL" id="GAA3932574.1"/>
    </source>
</evidence>
<dbReference type="InterPro" id="IPR018891">
    <property type="entry name" value="AIPR_C"/>
</dbReference>
<evidence type="ECO:0000313" key="3">
    <source>
        <dbReference type="Proteomes" id="UP001501591"/>
    </source>
</evidence>
<sequence length="610" mass="67104">MRPVLAPLRSGRSSAPQAHCINCHGEAPESNRTAASLSTASVLSMPLDLSYPAVLDQFGRHRVPGRTDSRAFLGWFLENYFRLEALTVEDSICDGPDDKGIDGIYVDDTLEVVYVLQAKLLQNPSKTVGDGTLRDFSGAIQQLTTPEGVEAVANSTGNVELKNLLADADVAAKVKAGYEVRGILLTNAPLDANGLNFVAAHGAITAYDADRLQKDWLPLGDTEPVEKEVTFHLDSLGHITYKTEAATAHFVSLRGSELVQMAGIENQALFAWNVRQSLGRTKVNRAIASNVQTQPEHKNFMLYHNGLTILARTVRLDEENDTLTIDQYSVVNGAQSLSTLNEKKDSLSNDLRLLARVVELDPASDLAGMITRNSNNQNSIGARDLQSNSVIQKRLKEDFNRSFGDQFDYEVKRGEASSAERVITNEDAAKVLLAFDLGQPWSCHQSYRYFDDLHADIFGRPVVTAGRIVALIAVRDAAIESLAALDNQLVARYSVTPYFLMYLLKQALKIDDVGEEFCKDPGAFLAEKGFAAVAAVIKRVTDDLVVDLNSEIEEREEARNPFDHKRELKSPTAVRALKQAVIPIYQKAVQRKRATSFAEEWNAAEPSEPA</sequence>
<dbReference type="Pfam" id="PF10592">
    <property type="entry name" value="AIPR"/>
    <property type="match status" value="1"/>
</dbReference>
<evidence type="ECO:0000259" key="1">
    <source>
        <dbReference type="Pfam" id="PF10592"/>
    </source>
</evidence>
<protein>
    <recommendedName>
        <fullName evidence="1">Abortive phage infection protein C-terminal domain-containing protein</fullName>
    </recommendedName>
</protein>
<feature type="domain" description="Abortive phage infection protein C-terminal" evidence="1">
    <location>
        <begin position="272"/>
        <end position="438"/>
    </location>
</feature>
<accession>A0ABP7N0D8</accession>
<proteinExistence type="predicted"/>
<dbReference type="EMBL" id="BAABCP010000001">
    <property type="protein sequence ID" value="GAA3932574.1"/>
    <property type="molecule type" value="Genomic_DNA"/>
</dbReference>
<dbReference type="Proteomes" id="UP001501591">
    <property type="component" value="Unassembled WGS sequence"/>
</dbReference>
<organism evidence="2 3">
    <name type="scientific">Microbacterium soli</name>
    <dbReference type="NCBI Taxonomy" id="446075"/>
    <lineage>
        <taxon>Bacteria</taxon>
        <taxon>Bacillati</taxon>
        <taxon>Actinomycetota</taxon>
        <taxon>Actinomycetes</taxon>
        <taxon>Micrococcales</taxon>
        <taxon>Microbacteriaceae</taxon>
        <taxon>Microbacterium</taxon>
    </lineage>
</organism>
<comment type="caution">
    <text evidence="2">The sequence shown here is derived from an EMBL/GenBank/DDBJ whole genome shotgun (WGS) entry which is preliminary data.</text>
</comment>
<gene>
    <name evidence="2" type="ORF">GCM10022383_08850</name>
</gene>